<protein>
    <submittedName>
        <fullName evidence="2">Uncharacterized protein</fullName>
    </submittedName>
</protein>
<reference evidence="3" key="1">
    <citation type="submission" date="2014-12" db="EMBL/GenBank/DDBJ databases">
        <authorList>
            <person name="Smet A."/>
        </authorList>
    </citation>
    <scope>NUCLEOTIDE SEQUENCE [LARGE SCALE GENOMIC DNA]</scope>
</reference>
<dbReference type="Proteomes" id="UP000046090">
    <property type="component" value="Unassembled WGS sequence"/>
</dbReference>
<feature type="region of interest" description="Disordered" evidence="1">
    <location>
        <begin position="1"/>
        <end position="35"/>
    </location>
</feature>
<proteinExistence type="predicted"/>
<dbReference type="RefSeq" id="WP_015106106.1">
    <property type="nucleotide sequence ID" value="NZ_CDMJ01000049.1"/>
</dbReference>
<evidence type="ECO:0000313" key="2">
    <source>
        <dbReference type="EMBL" id="CRI34038.1"/>
    </source>
</evidence>
<dbReference type="EMBL" id="CDMK01000001">
    <property type="protein sequence ID" value="CRI34038.1"/>
    <property type="molecule type" value="Genomic_DNA"/>
</dbReference>
<feature type="compositionally biased region" description="Polar residues" evidence="1">
    <location>
        <begin position="1"/>
        <end position="18"/>
    </location>
</feature>
<sequence>MQNNNQLLQDVVEQQASVKKTKTKPKSLNEKSTRELHKMEKRLDEKIVKEEDNLKSLQRELERKSKEIKDLKKQHAEMLLLLAKKAEQEAKK</sequence>
<organism evidence="2 3">
    <name type="scientific">Helicobacter heilmannii</name>
    <dbReference type="NCBI Taxonomy" id="35817"/>
    <lineage>
        <taxon>Bacteria</taxon>
        <taxon>Pseudomonadati</taxon>
        <taxon>Campylobacterota</taxon>
        <taxon>Epsilonproteobacteria</taxon>
        <taxon>Campylobacterales</taxon>
        <taxon>Helicobacteraceae</taxon>
        <taxon>Helicobacter</taxon>
    </lineage>
</organism>
<evidence type="ECO:0000256" key="1">
    <source>
        <dbReference type="SAM" id="MobiDB-lite"/>
    </source>
</evidence>
<evidence type="ECO:0000313" key="3">
    <source>
        <dbReference type="Proteomes" id="UP000046090"/>
    </source>
</evidence>
<gene>
    <name evidence="2" type="ORF">HHE01_17240</name>
</gene>
<accession>A0A0K2Y5B9</accession>
<keyword evidence="3" id="KW-1185">Reference proteome</keyword>
<name>A0A0K2Y5B9_HELHE</name>
<dbReference type="AlphaFoldDB" id="A0A0K2Y5B9"/>